<dbReference type="Proteomes" id="UP000319148">
    <property type="component" value="Unassembled WGS sequence"/>
</dbReference>
<keyword evidence="7" id="KW-0479">Metal-binding</keyword>
<dbReference type="Gene3D" id="3.20.20.105">
    <property type="entry name" value="Queuine tRNA-ribosyltransferase-like"/>
    <property type="match status" value="1"/>
</dbReference>
<keyword evidence="10" id="KW-1185">Reference proteome</keyword>
<keyword evidence="2 7" id="KW-0328">Glycosyltransferase</keyword>
<dbReference type="AlphaFoldDB" id="A0A501PSI9"/>
<dbReference type="EC" id="2.4.2.29" evidence="7"/>
<dbReference type="Pfam" id="PF01702">
    <property type="entry name" value="TGT"/>
    <property type="match status" value="1"/>
</dbReference>
<gene>
    <name evidence="7 9" type="primary">tgt</name>
    <name evidence="9" type="ORF">FIV46_03235</name>
</gene>
<feature type="active site" description="Proton acceptor" evidence="7">
    <location>
        <position position="93"/>
    </location>
</feature>
<feature type="binding site" evidence="7">
    <location>
        <position position="221"/>
    </location>
    <ligand>
        <name>substrate</name>
    </ligand>
</feature>
<comment type="cofactor">
    <cofactor evidence="7">
        <name>Zn(2+)</name>
        <dbReference type="ChEBI" id="CHEBI:29105"/>
    </cofactor>
    <text evidence="7">Binds 1 zinc ion per subunit.</text>
</comment>
<feature type="binding site" evidence="7">
    <location>
        <position position="309"/>
    </location>
    <ligand>
        <name>Zn(2+)</name>
        <dbReference type="ChEBI" id="CHEBI:29105"/>
    </ligand>
</feature>
<evidence type="ECO:0000259" key="8">
    <source>
        <dbReference type="Pfam" id="PF01702"/>
    </source>
</evidence>
<dbReference type="OrthoDB" id="9805417at2"/>
<keyword evidence="7" id="KW-0862">Zinc</keyword>
<dbReference type="PANTHER" id="PTHR46499">
    <property type="entry name" value="QUEUINE TRNA-RIBOSYLTRANSFERASE"/>
    <property type="match status" value="1"/>
</dbReference>
<evidence type="ECO:0000313" key="9">
    <source>
        <dbReference type="EMBL" id="TPD63108.1"/>
    </source>
</evidence>
<dbReference type="FunFam" id="3.20.20.105:FF:000001">
    <property type="entry name" value="Queuine tRNA-ribosyltransferase"/>
    <property type="match status" value="1"/>
</dbReference>
<reference evidence="10" key="1">
    <citation type="submission" date="2019-06" db="EMBL/GenBank/DDBJ databases">
        <title>The complete genome of Emcibacter congregatus ZYLT.</title>
        <authorList>
            <person name="Zhao Z."/>
        </authorList>
    </citation>
    <scope>NUCLEOTIDE SEQUENCE [LARGE SCALE GENOMIC DNA]</scope>
    <source>
        <strain evidence="10">MCCC 1A06723</strain>
    </source>
</reference>
<evidence type="ECO:0000256" key="2">
    <source>
        <dbReference type="ARBA" id="ARBA00022676"/>
    </source>
</evidence>
<dbReference type="GO" id="GO:0008479">
    <property type="term" value="F:tRNA-guanosine(34) queuine transglycosylase activity"/>
    <property type="evidence" value="ECO:0007669"/>
    <property type="project" value="UniProtKB-UniRule"/>
</dbReference>
<dbReference type="PANTHER" id="PTHR46499:SF1">
    <property type="entry name" value="QUEUINE TRNA-RIBOSYLTRANSFERASE"/>
    <property type="match status" value="1"/>
</dbReference>
<keyword evidence="4 7" id="KW-0819">tRNA processing</keyword>
<comment type="pathway">
    <text evidence="1 7">tRNA modification; tRNA-queuosine biosynthesis.</text>
</comment>
<dbReference type="InterPro" id="IPR002616">
    <property type="entry name" value="tRNA_ribo_trans-like"/>
</dbReference>
<evidence type="ECO:0000256" key="3">
    <source>
        <dbReference type="ARBA" id="ARBA00022679"/>
    </source>
</evidence>
<dbReference type="InterPro" id="IPR004803">
    <property type="entry name" value="TGT"/>
</dbReference>
<evidence type="ECO:0000256" key="4">
    <source>
        <dbReference type="ARBA" id="ARBA00022694"/>
    </source>
</evidence>
<dbReference type="EMBL" id="VFIY01000004">
    <property type="protein sequence ID" value="TPD63108.1"/>
    <property type="molecule type" value="Genomic_DNA"/>
</dbReference>
<dbReference type="SUPFAM" id="SSF51713">
    <property type="entry name" value="tRNA-guanine transglycosylase"/>
    <property type="match status" value="1"/>
</dbReference>
<comment type="function">
    <text evidence="7">Catalyzes the base-exchange of a guanine (G) residue with the queuine precursor 7-aminomethyl-7-deazaguanine (PreQ1) at position 34 (anticodon wobble position) in tRNAs with GU(N) anticodons (tRNA-Asp, -Asn, -His and -Tyr). Catalysis occurs through a double-displacement mechanism. The nucleophile active site attacks the C1' of nucleotide 34 to detach the guanine base from the RNA, forming a covalent enzyme-RNA intermediate. The proton acceptor active site deprotonates the incoming PreQ1, allowing a nucleophilic attack on the C1' of the ribose to form the product. After dissociation, two additional enzymatic reactions on the tRNA convert PreQ1 to queuine (Q), resulting in the hypermodified nucleoside queuosine (7-(((4,5-cis-dihydroxy-2-cyclopenten-1-yl)amino)methyl)-7-deazaguanosine).</text>
</comment>
<dbReference type="InterPro" id="IPR036511">
    <property type="entry name" value="TGT-like_sf"/>
</dbReference>
<evidence type="ECO:0000256" key="5">
    <source>
        <dbReference type="ARBA" id="ARBA00022785"/>
    </source>
</evidence>
<comment type="subunit">
    <text evidence="7">Homodimer. Within each dimer, one monomer is responsible for RNA recognition and catalysis, while the other monomer binds to the replacement base PreQ1.</text>
</comment>
<feature type="binding site" evidence="7">
    <location>
        <position position="340"/>
    </location>
    <ligand>
        <name>Zn(2+)</name>
        <dbReference type="ChEBI" id="CHEBI:29105"/>
    </ligand>
</feature>
<feature type="binding site" evidence="7">
    <location>
        <position position="194"/>
    </location>
    <ligand>
        <name>substrate</name>
    </ligand>
</feature>
<dbReference type="InterPro" id="IPR050076">
    <property type="entry name" value="ArchSynthase1/Queuine_TRR"/>
</dbReference>
<sequence>MKDNFKLKIEATDGNARTGVLKTWRGDIRTPAFMPVGTAATVKAMKPETVRETGADILLGNTYHLMLRPTAERIHNLGGLHKFMNWERPILTDSGGFQVMSLAQLRKITEEGVAFQSHIDGSKHMLSPERSMEIQRLLGSNIVMAFDECTPYPATKQETADSMRLSMRWARRSFDAFHNGSVHAAKNALFGIVQGGVFEDLRLESIDALRDMGFHGLAVGGLAVGEGQEVMFEVLDYTMPKMPTDVPRYLMGVGKPDDIVGAVERGIDMFDCVLPTRSGRTAQGFTRRGTVNLKNARHTDDPRPLDEECGCDACSKYSRAYLSHLIRSGEILGAMLLTEHNLTYFQDLMQGLRDAIAAGKLSDFVADFHARRALGDIEPL</sequence>
<dbReference type="UniPathway" id="UPA00392"/>
<evidence type="ECO:0000256" key="6">
    <source>
        <dbReference type="ARBA" id="ARBA00050112"/>
    </source>
</evidence>
<feature type="binding site" evidence="7">
    <location>
        <begin position="93"/>
        <end position="97"/>
    </location>
    <ligand>
        <name>substrate</name>
    </ligand>
</feature>
<protein>
    <recommendedName>
        <fullName evidence="7">Queuine tRNA-ribosyltransferase</fullName>
        <ecNumber evidence="7">2.4.2.29</ecNumber>
    </recommendedName>
    <alternativeName>
        <fullName evidence="7">Guanine insertion enzyme</fullName>
    </alternativeName>
    <alternativeName>
        <fullName evidence="7">tRNA-guanine transglycosylase</fullName>
    </alternativeName>
</protein>
<evidence type="ECO:0000256" key="1">
    <source>
        <dbReference type="ARBA" id="ARBA00004691"/>
    </source>
</evidence>
<feature type="active site" description="Nucleophile" evidence="7">
    <location>
        <position position="271"/>
    </location>
</feature>
<feature type="domain" description="tRNA-guanine(15) transglycosylase-like" evidence="8">
    <location>
        <begin position="15"/>
        <end position="372"/>
    </location>
</feature>
<feature type="binding site" evidence="7">
    <location>
        <position position="314"/>
    </location>
    <ligand>
        <name>Zn(2+)</name>
        <dbReference type="ChEBI" id="CHEBI:29105"/>
    </ligand>
</feature>
<evidence type="ECO:0000256" key="7">
    <source>
        <dbReference type="HAMAP-Rule" id="MF_00168"/>
    </source>
</evidence>
<dbReference type="HAMAP" id="MF_00168">
    <property type="entry name" value="Q_tRNA_Tgt"/>
    <property type="match status" value="1"/>
</dbReference>
<feature type="binding site" evidence="7">
    <location>
        <position position="147"/>
    </location>
    <ligand>
        <name>substrate</name>
    </ligand>
</feature>
<comment type="similarity">
    <text evidence="7">Belongs to the queuine tRNA-ribosyltransferase family.</text>
</comment>
<feature type="region of interest" description="RNA binding" evidence="7">
    <location>
        <begin position="252"/>
        <end position="258"/>
    </location>
</feature>
<accession>A0A501PSI9</accession>
<proteinExistence type="inferred from homology"/>
<dbReference type="RefSeq" id="WP_139938628.1">
    <property type="nucleotide sequence ID" value="NZ_JBHSYP010000022.1"/>
</dbReference>
<feature type="region of interest" description="RNA binding; important for wobble base 34 recognition" evidence="7">
    <location>
        <begin position="276"/>
        <end position="280"/>
    </location>
</feature>
<dbReference type="NCBIfam" id="TIGR00449">
    <property type="entry name" value="tgt_general"/>
    <property type="match status" value="1"/>
</dbReference>
<name>A0A501PSI9_9PROT</name>
<dbReference type="NCBIfam" id="TIGR00430">
    <property type="entry name" value="Q_tRNA_tgt"/>
    <property type="match status" value="1"/>
</dbReference>
<evidence type="ECO:0000313" key="10">
    <source>
        <dbReference type="Proteomes" id="UP000319148"/>
    </source>
</evidence>
<organism evidence="9 10">
    <name type="scientific">Emcibacter nanhaiensis</name>
    <dbReference type="NCBI Taxonomy" id="1505037"/>
    <lineage>
        <taxon>Bacteria</taxon>
        <taxon>Pseudomonadati</taxon>
        <taxon>Pseudomonadota</taxon>
        <taxon>Alphaproteobacteria</taxon>
        <taxon>Emcibacterales</taxon>
        <taxon>Emcibacteraceae</taxon>
        <taxon>Emcibacter</taxon>
    </lineage>
</organism>
<feature type="binding site" evidence="7">
    <location>
        <position position="311"/>
    </location>
    <ligand>
        <name>Zn(2+)</name>
        <dbReference type="ChEBI" id="CHEBI:29105"/>
    </ligand>
</feature>
<keyword evidence="5 7" id="KW-0671">Queuosine biosynthesis</keyword>
<dbReference type="GO" id="GO:0046872">
    <property type="term" value="F:metal ion binding"/>
    <property type="evidence" value="ECO:0007669"/>
    <property type="project" value="UniProtKB-KW"/>
</dbReference>
<comment type="catalytic activity">
    <reaction evidence="6 7">
        <text>7-aminomethyl-7-carbaguanine + guanosine(34) in tRNA = 7-aminomethyl-7-carbaguanosine(34) in tRNA + guanine</text>
        <dbReference type="Rhea" id="RHEA:24104"/>
        <dbReference type="Rhea" id="RHEA-COMP:10341"/>
        <dbReference type="Rhea" id="RHEA-COMP:10342"/>
        <dbReference type="ChEBI" id="CHEBI:16235"/>
        <dbReference type="ChEBI" id="CHEBI:58703"/>
        <dbReference type="ChEBI" id="CHEBI:74269"/>
        <dbReference type="ChEBI" id="CHEBI:82833"/>
        <dbReference type="EC" id="2.4.2.29"/>
    </reaction>
</comment>
<dbReference type="GO" id="GO:0005829">
    <property type="term" value="C:cytosol"/>
    <property type="evidence" value="ECO:0007669"/>
    <property type="project" value="TreeGrafter"/>
</dbReference>
<keyword evidence="3 7" id="KW-0808">Transferase</keyword>
<comment type="caution">
    <text evidence="9">The sequence shown here is derived from an EMBL/GenBank/DDBJ whole genome shotgun (WGS) entry which is preliminary data.</text>
</comment>
<dbReference type="GO" id="GO:0008616">
    <property type="term" value="P:tRNA queuosine(34) biosynthetic process"/>
    <property type="evidence" value="ECO:0007669"/>
    <property type="project" value="UniProtKB-UniRule"/>
</dbReference>